<dbReference type="Pfam" id="PF04055">
    <property type="entry name" value="Radical_SAM"/>
    <property type="match status" value="1"/>
</dbReference>
<keyword evidence="1 6" id="KW-0004">4Fe-4S</keyword>
<evidence type="ECO:0000313" key="10">
    <source>
        <dbReference type="EMBL" id="QYY42240.1"/>
    </source>
</evidence>
<keyword evidence="6" id="KW-0474">Menaquinone biosynthesis</keyword>
<keyword evidence="5 6" id="KW-0411">Iron-sulfur</keyword>
<dbReference type="RefSeq" id="WP_057897760.1">
    <property type="nucleotide sequence ID" value="NZ_CP080764.1"/>
</dbReference>
<dbReference type="GO" id="GO:0102573">
    <property type="term" value="F:aminodeoxyfutalosine synthase activity"/>
    <property type="evidence" value="ECO:0007669"/>
    <property type="project" value="UniProtKB-EC"/>
</dbReference>
<dbReference type="EMBL" id="CP080764">
    <property type="protein sequence ID" value="QYY42240.1"/>
    <property type="molecule type" value="Genomic_DNA"/>
</dbReference>
<comment type="function">
    <text evidence="6">Radical SAM enzyme that catalyzes the addition of the adenosyl radical to the double bond of 3-[(1-carboxyvinyl)oxy]benzoate, leading to aminodeoxyfutalosine (AFL), a key intermediate in the formation of menaquinone (MK, vitamin K2) from chorismate.</text>
</comment>
<dbReference type="GO" id="GO:0051539">
    <property type="term" value="F:4 iron, 4 sulfur cluster binding"/>
    <property type="evidence" value="ECO:0007669"/>
    <property type="project" value="UniProtKB-KW"/>
</dbReference>
<dbReference type="GO" id="GO:0044689">
    <property type="term" value="F:7,8-didemethyl-8-hydroxy-5-deazariboflavin synthase activity"/>
    <property type="evidence" value="ECO:0007669"/>
    <property type="project" value="TreeGrafter"/>
</dbReference>
<evidence type="ECO:0000256" key="1">
    <source>
        <dbReference type="ARBA" id="ARBA00022485"/>
    </source>
</evidence>
<dbReference type="SFLD" id="SFLDG01389">
    <property type="entry name" value="menaquinone_synthsis_involved"/>
    <property type="match status" value="1"/>
</dbReference>
<dbReference type="GeneID" id="97142779"/>
<dbReference type="InterPro" id="IPR034405">
    <property type="entry name" value="F420"/>
</dbReference>
<dbReference type="InterPro" id="IPR058240">
    <property type="entry name" value="rSAM_sf"/>
</dbReference>
<feature type="domain" description="Radical SAM core" evidence="9">
    <location>
        <begin position="60"/>
        <end position="293"/>
    </location>
</feature>
<dbReference type="HAMAP" id="MF_00993">
    <property type="entry name" value="MqnE"/>
    <property type="match status" value="1"/>
</dbReference>
<feature type="binding site" evidence="6 7">
    <location>
        <position position="78"/>
    </location>
    <ligand>
        <name>[4Fe-4S] cluster</name>
        <dbReference type="ChEBI" id="CHEBI:49883"/>
        <note>4Fe-4S-S-AdoMet</note>
    </ligand>
</feature>
<comment type="cofactor">
    <cofactor evidence="6 7">
        <name>[4Fe-4S] cluster</name>
        <dbReference type="ChEBI" id="CHEBI:49883"/>
    </cofactor>
    <text evidence="6 7">Binds 1 [4Fe-4S] cluster. The cluster is coordinated with 3 cysteines and an exchangeable S-adenosyl-L-methionine.</text>
</comment>
<dbReference type="CDD" id="cd01335">
    <property type="entry name" value="Radical_SAM"/>
    <property type="match status" value="1"/>
</dbReference>
<proteinExistence type="inferred from homology"/>
<evidence type="ECO:0000256" key="3">
    <source>
        <dbReference type="ARBA" id="ARBA00022723"/>
    </source>
</evidence>
<dbReference type="SFLD" id="SFLDG01064">
    <property type="entry name" value="F420__menaquinone_cofactor_bio"/>
    <property type="match status" value="1"/>
</dbReference>
<dbReference type="PROSITE" id="PS51918">
    <property type="entry name" value="RADICAL_SAM"/>
    <property type="match status" value="1"/>
</dbReference>
<dbReference type="SFLD" id="SFLDF00343">
    <property type="entry name" value="aminofutalosine_synthase_(mqnE"/>
    <property type="match status" value="1"/>
</dbReference>
<evidence type="ECO:0000313" key="11">
    <source>
        <dbReference type="EMBL" id="SDH37889.1"/>
    </source>
</evidence>
<dbReference type="InterPro" id="IPR022432">
    <property type="entry name" value="MqnE"/>
</dbReference>
<evidence type="ECO:0000259" key="9">
    <source>
        <dbReference type="PROSITE" id="PS51918"/>
    </source>
</evidence>
<name>A0A1G8BXR8_ANETH</name>
<evidence type="ECO:0000313" key="12">
    <source>
        <dbReference type="Proteomes" id="UP000198956"/>
    </source>
</evidence>
<feature type="binding site" evidence="6 7">
    <location>
        <position position="74"/>
    </location>
    <ligand>
        <name>[4Fe-4S] cluster</name>
        <dbReference type="ChEBI" id="CHEBI:49883"/>
        <note>4Fe-4S-S-AdoMet</note>
    </ligand>
</feature>
<comment type="catalytic activity">
    <reaction evidence="6">
        <text>3-[(1-carboxyvinyl)-oxy]benzoate + S-adenosyl-L-methionine + H2O = 6-amino-6-deoxyfutalosine + hydrogencarbonate + L-methionine + H(+)</text>
        <dbReference type="Rhea" id="RHEA:33075"/>
        <dbReference type="ChEBI" id="CHEBI:15377"/>
        <dbReference type="ChEBI" id="CHEBI:15378"/>
        <dbReference type="ChEBI" id="CHEBI:17544"/>
        <dbReference type="ChEBI" id="CHEBI:57844"/>
        <dbReference type="ChEBI" id="CHEBI:59789"/>
        <dbReference type="ChEBI" id="CHEBI:64286"/>
        <dbReference type="ChEBI" id="CHEBI:76981"/>
        <dbReference type="EC" id="2.5.1.120"/>
    </reaction>
</comment>
<dbReference type="NCBIfam" id="TIGR00423">
    <property type="entry name" value="CofH family radical SAM protein"/>
    <property type="match status" value="1"/>
</dbReference>
<dbReference type="AlphaFoldDB" id="A0A1G8BXR8"/>
<accession>A0A1G8BXR8</accession>
<protein>
    <recommendedName>
        <fullName evidence="6">Aminodeoxyfutalosine synthase</fullName>
        <shortName evidence="6">AFL synthase</shortName>
        <shortName evidence="6">Aminofutalosine synthase</shortName>
        <ecNumber evidence="6">2.5.1.120</ecNumber>
    </recommendedName>
    <alternativeName>
        <fullName evidence="6">Menaquinone biosynthetic enzyme MqnE</fullName>
    </alternativeName>
</protein>
<feature type="binding site" evidence="8">
    <location>
        <position position="186"/>
    </location>
    <ligand>
        <name>S-adenosyl-L-methionine</name>
        <dbReference type="ChEBI" id="CHEBI:59789"/>
    </ligand>
</feature>
<dbReference type="PANTHER" id="PTHR43076:SF7">
    <property type="entry name" value="AMINODEOXYFUTALOSINE SYNTHASE"/>
    <property type="match status" value="1"/>
</dbReference>
<keyword evidence="13" id="KW-1185">Reference proteome</keyword>
<dbReference type="UniPathway" id="UPA00079"/>
<dbReference type="InterPro" id="IPR013785">
    <property type="entry name" value="Aldolase_TIM"/>
</dbReference>
<evidence type="ECO:0000256" key="5">
    <source>
        <dbReference type="ARBA" id="ARBA00023014"/>
    </source>
</evidence>
<evidence type="ECO:0000256" key="4">
    <source>
        <dbReference type="ARBA" id="ARBA00023004"/>
    </source>
</evidence>
<keyword evidence="4 6" id="KW-0408">Iron</keyword>
<evidence type="ECO:0000313" key="13">
    <source>
        <dbReference type="Proteomes" id="UP000826616"/>
    </source>
</evidence>
<evidence type="ECO:0000256" key="8">
    <source>
        <dbReference type="PIRSR" id="PIRSR004762-2"/>
    </source>
</evidence>
<dbReference type="InterPro" id="IPR020050">
    <property type="entry name" value="FO_synthase_su2"/>
</dbReference>
<reference evidence="11 12" key="1">
    <citation type="submission" date="2016-10" db="EMBL/GenBank/DDBJ databases">
        <authorList>
            <person name="de Groot N.N."/>
        </authorList>
    </citation>
    <scope>NUCLEOTIDE SEQUENCE [LARGE SCALE GENOMIC DNA]</scope>
    <source>
        <strain evidence="11 12">L 420-91</strain>
    </source>
</reference>
<dbReference type="GO" id="GO:0009234">
    <property type="term" value="P:menaquinone biosynthetic process"/>
    <property type="evidence" value="ECO:0007669"/>
    <property type="project" value="UniProtKB-UniRule"/>
</dbReference>
<dbReference type="InterPro" id="IPR007197">
    <property type="entry name" value="rSAM"/>
</dbReference>
<feature type="binding site" evidence="6 7">
    <location>
        <position position="81"/>
    </location>
    <ligand>
        <name>[4Fe-4S] cluster</name>
        <dbReference type="ChEBI" id="CHEBI:49883"/>
        <note>4Fe-4S-S-AdoMet</note>
    </ligand>
</feature>
<dbReference type="SUPFAM" id="SSF102114">
    <property type="entry name" value="Radical SAM enzymes"/>
    <property type="match status" value="1"/>
</dbReference>
<evidence type="ECO:0000256" key="2">
    <source>
        <dbReference type="ARBA" id="ARBA00022691"/>
    </source>
</evidence>
<comment type="pathway">
    <text evidence="6">Quinol/quinone metabolism; menaquinone biosynthesis.</text>
</comment>
<dbReference type="GO" id="GO:0005506">
    <property type="term" value="F:iron ion binding"/>
    <property type="evidence" value="ECO:0007669"/>
    <property type="project" value="UniProtKB-UniRule"/>
</dbReference>
<organism evidence="11 12">
    <name type="scientific">Aneurinibacillus thermoaerophilus</name>
    <dbReference type="NCBI Taxonomy" id="143495"/>
    <lineage>
        <taxon>Bacteria</taxon>
        <taxon>Bacillati</taxon>
        <taxon>Bacillota</taxon>
        <taxon>Bacilli</taxon>
        <taxon>Bacillales</taxon>
        <taxon>Paenibacillaceae</taxon>
        <taxon>Aneurinibacillus group</taxon>
        <taxon>Aneurinibacillus</taxon>
    </lineage>
</organism>
<evidence type="ECO:0000256" key="6">
    <source>
        <dbReference type="HAMAP-Rule" id="MF_00993"/>
    </source>
</evidence>
<dbReference type="SFLD" id="SFLDF00342">
    <property type="entry name" value="cyclic_dehypoxanthine_futalosi"/>
    <property type="match status" value="1"/>
</dbReference>
<keyword evidence="6" id="KW-0808">Transferase</keyword>
<dbReference type="EMBL" id="FNDE01000022">
    <property type="protein sequence ID" value="SDH37889.1"/>
    <property type="molecule type" value="Genomic_DNA"/>
</dbReference>
<keyword evidence="3 6" id="KW-0479">Metal-binding</keyword>
<comment type="similarity">
    <text evidence="6">Belongs to the radical SAM superfamily. MqnE family.</text>
</comment>
<dbReference type="SFLD" id="SFLDS00029">
    <property type="entry name" value="Radical_SAM"/>
    <property type="match status" value="1"/>
</dbReference>
<dbReference type="OrthoDB" id="9802027at2"/>
<sequence length="368" mass="42059">MTILTKNFVQDEALLPIMEKVEAGERLTLEDGMTLYRSNDLLTIGQMANQVNLRKNDNKVYFIENMYINPTNVCEAHCKFCAFRRDPGEEGAYTMNEEELLAYVEKRYTPTMREFHIVGGHNHTVPFEYYLDTVRTLKKHYPNVTIKAYTAAEIVFFAKISGLTEEEVLKELMKAGLDTMPGGGAEILTEEYRLKMSPEKASTDEWLNVHRIAHNLGLKTHATMLYGSIEKLEERLIHMIRVRELQDETKGFMVFIPLAVQPKKATASIKRRTSAFDDMKTMAISRLMLDNFPHIKAYFINIGTQLTQMALNFGSSDVHGTLVEERISHAAGALTQTGLTRDELIWLVKGAGKQPVERDTFYNIIKEY</sequence>
<evidence type="ECO:0000256" key="7">
    <source>
        <dbReference type="PIRSR" id="PIRSR004762-1"/>
    </source>
</evidence>
<dbReference type="PIRSF" id="PIRSF004762">
    <property type="entry name" value="CHP00423"/>
    <property type="match status" value="1"/>
</dbReference>
<dbReference type="InterPro" id="IPR045567">
    <property type="entry name" value="CofH/MnqC-like_C"/>
</dbReference>
<dbReference type="EC" id="2.5.1.120" evidence="6"/>
<keyword evidence="2 6" id="KW-0949">S-adenosyl-L-methionine</keyword>
<dbReference type="Proteomes" id="UP000826616">
    <property type="component" value="Chromosome"/>
</dbReference>
<feature type="binding site" evidence="8">
    <location>
        <position position="80"/>
    </location>
    <ligand>
        <name>S-adenosyl-L-methionine</name>
        <dbReference type="ChEBI" id="CHEBI:59789"/>
    </ligand>
</feature>
<dbReference type="Proteomes" id="UP000198956">
    <property type="component" value="Unassembled WGS sequence"/>
</dbReference>
<reference evidence="10 13" key="2">
    <citation type="submission" date="2021-08" db="EMBL/GenBank/DDBJ databases">
        <title>Complete genome sequence of the strain Aneurinibacillus thermoaerophilus CCM 8960.</title>
        <authorList>
            <person name="Musilova J."/>
            <person name="Kourilova X."/>
            <person name="Pernicova I."/>
            <person name="Bezdicek M."/>
            <person name="Lengerova M."/>
            <person name="Obruca S."/>
            <person name="Sedlar K."/>
        </authorList>
    </citation>
    <scope>NUCLEOTIDE SEQUENCE [LARGE SCALE GENOMIC DNA]</scope>
    <source>
        <strain evidence="10 13">CCM 8960</strain>
    </source>
</reference>
<dbReference type="Gene3D" id="3.20.20.70">
    <property type="entry name" value="Aldolase class I"/>
    <property type="match status" value="1"/>
</dbReference>
<gene>
    <name evidence="6 10" type="primary">mqnE</name>
    <name evidence="10" type="ORF">K3F53_15455</name>
    <name evidence="11" type="ORF">SAMN04489735_102215</name>
</gene>
<dbReference type="NCBIfam" id="TIGR03700">
    <property type="entry name" value="mena_SCO4494"/>
    <property type="match status" value="1"/>
</dbReference>
<dbReference type="PANTHER" id="PTHR43076">
    <property type="entry name" value="FO SYNTHASE (COFH)"/>
    <property type="match status" value="1"/>
</dbReference>
<dbReference type="Pfam" id="PF19288">
    <property type="entry name" value="CofH_C"/>
    <property type="match status" value="1"/>
</dbReference>